<sequence>MSTGTLFNALDPRALLIFHQVGRSQSVSGAARAMHVSQPAVSAAMQLLEARLGHKLFHRSSTGIRLTEEGHALWRRADEVATLLRKAVEDVTAAASARVGPLHVGGTPGALLTLLPAIMQRIDAHYDNVPVHIYERPDGELMELLRQRKIDMAVVTTRMEPPPPDLREITVARDQFVLVAGAEHGDLADSVSLRDVAALRWVLPDAQGAFRRQVDALFISAGVSLPTQVIRCDSLLTTKAVVAATGRVTILPMRVVADDVAAGTLRAISLIEMQFARNVGVRLLADATPSPVVAFVLEGLREEE</sequence>
<dbReference type="PANTHER" id="PTHR30419">
    <property type="entry name" value="HTH-TYPE TRANSCRIPTIONAL REGULATOR YBHD"/>
    <property type="match status" value="1"/>
</dbReference>
<reference evidence="7" key="1">
    <citation type="submission" date="2020-01" db="EMBL/GenBank/DDBJ databases">
        <title>Sphingomonas sp. strain CSW-10.</title>
        <authorList>
            <person name="Chen W.-M."/>
        </authorList>
    </citation>
    <scope>NUCLEOTIDE SEQUENCE [LARGE SCALE GENOMIC DNA]</scope>
    <source>
        <strain evidence="7">FSY-8</strain>
    </source>
</reference>
<keyword evidence="4" id="KW-0804">Transcription</keyword>
<comment type="caution">
    <text evidence="6">The sequence shown here is derived from an EMBL/GenBank/DDBJ whole genome shotgun (WGS) entry which is preliminary data.</text>
</comment>
<evidence type="ECO:0000256" key="3">
    <source>
        <dbReference type="ARBA" id="ARBA00023125"/>
    </source>
</evidence>
<dbReference type="PROSITE" id="PS50931">
    <property type="entry name" value="HTH_LYSR"/>
    <property type="match status" value="1"/>
</dbReference>
<evidence type="ECO:0000313" key="7">
    <source>
        <dbReference type="Proteomes" id="UP000753724"/>
    </source>
</evidence>
<evidence type="ECO:0000256" key="1">
    <source>
        <dbReference type="ARBA" id="ARBA00009437"/>
    </source>
</evidence>
<dbReference type="PRINTS" id="PR00039">
    <property type="entry name" value="HTHLYSR"/>
</dbReference>
<dbReference type="Pfam" id="PF03466">
    <property type="entry name" value="LysR_substrate"/>
    <property type="match status" value="1"/>
</dbReference>
<dbReference type="InterPro" id="IPR050950">
    <property type="entry name" value="HTH-type_LysR_regulators"/>
</dbReference>
<evidence type="ECO:0000256" key="2">
    <source>
        <dbReference type="ARBA" id="ARBA00023015"/>
    </source>
</evidence>
<dbReference type="RefSeq" id="WP_161720877.1">
    <property type="nucleotide sequence ID" value="NZ_JAAAPO010000009.1"/>
</dbReference>
<dbReference type="InterPro" id="IPR000847">
    <property type="entry name" value="LysR_HTH_N"/>
</dbReference>
<dbReference type="InterPro" id="IPR036388">
    <property type="entry name" value="WH-like_DNA-bd_sf"/>
</dbReference>
<dbReference type="Proteomes" id="UP000753724">
    <property type="component" value="Unassembled WGS sequence"/>
</dbReference>
<dbReference type="InterPro" id="IPR036390">
    <property type="entry name" value="WH_DNA-bd_sf"/>
</dbReference>
<organism evidence="6 7">
    <name type="scientific">Novosphingobium ovatum</name>
    <dbReference type="NCBI Taxonomy" id="1908523"/>
    <lineage>
        <taxon>Bacteria</taxon>
        <taxon>Pseudomonadati</taxon>
        <taxon>Pseudomonadota</taxon>
        <taxon>Alphaproteobacteria</taxon>
        <taxon>Sphingomonadales</taxon>
        <taxon>Sphingomonadaceae</taxon>
        <taxon>Novosphingobium</taxon>
    </lineage>
</organism>
<protein>
    <submittedName>
        <fullName evidence="6">LysR family transcriptional regulator</fullName>
    </submittedName>
</protein>
<proteinExistence type="inferred from homology"/>
<name>A0ABW9XHU4_9SPHN</name>
<evidence type="ECO:0000313" key="6">
    <source>
        <dbReference type="EMBL" id="NBC38145.1"/>
    </source>
</evidence>
<keyword evidence="7" id="KW-1185">Reference proteome</keyword>
<dbReference type="SUPFAM" id="SSF53850">
    <property type="entry name" value="Periplasmic binding protein-like II"/>
    <property type="match status" value="1"/>
</dbReference>
<accession>A0ABW9XHU4</accession>
<evidence type="ECO:0000259" key="5">
    <source>
        <dbReference type="PROSITE" id="PS50931"/>
    </source>
</evidence>
<feature type="domain" description="HTH lysR-type" evidence="5">
    <location>
        <begin position="10"/>
        <end position="67"/>
    </location>
</feature>
<keyword evidence="3" id="KW-0238">DNA-binding</keyword>
<dbReference type="CDD" id="cd05466">
    <property type="entry name" value="PBP2_LTTR_substrate"/>
    <property type="match status" value="1"/>
</dbReference>
<gene>
    <name evidence="6" type="ORF">GTZ99_16465</name>
</gene>
<dbReference type="Pfam" id="PF00126">
    <property type="entry name" value="HTH_1"/>
    <property type="match status" value="1"/>
</dbReference>
<keyword evidence="2" id="KW-0805">Transcription regulation</keyword>
<dbReference type="Gene3D" id="1.10.10.10">
    <property type="entry name" value="Winged helix-like DNA-binding domain superfamily/Winged helix DNA-binding domain"/>
    <property type="match status" value="1"/>
</dbReference>
<evidence type="ECO:0000256" key="4">
    <source>
        <dbReference type="ARBA" id="ARBA00023163"/>
    </source>
</evidence>
<comment type="similarity">
    <text evidence="1">Belongs to the LysR transcriptional regulatory family.</text>
</comment>
<dbReference type="SUPFAM" id="SSF46785">
    <property type="entry name" value="Winged helix' DNA-binding domain"/>
    <property type="match status" value="1"/>
</dbReference>
<dbReference type="EMBL" id="JAAAPO010000009">
    <property type="protein sequence ID" value="NBC38145.1"/>
    <property type="molecule type" value="Genomic_DNA"/>
</dbReference>
<dbReference type="Gene3D" id="3.40.190.290">
    <property type="match status" value="1"/>
</dbReference>
<dbReference type="InterPro" id="IPR005119">
    <property type="entry name" value="LysR_subst-bd"/>
</dbReference>